<accession>A0AAV7NAL7</accession>
<dbReference type="AlphaFoldDB" id="A0AAV7NAL7"/>
<gene>
    <name evidence="2" type="ORF">NDU88_001286</name>
</gene>
<reference evidence="2" key="1">
    <citation type="journal article" date="2022" name="bioRxiv">
        <title>Sequencing and chromosome-scale assembly of the giantPleurodeles waltlgenome.</title>
        <authorList>
            <person name="Brown T."/>
            <person name="Elewa A."/>
            <person name="Iarovenko S."/>
            <person name="Subramanian E."/>
            <person name="Araus A.J."/>
            <person name="Petzold A."/>
            <person name="Susuki M."/>
            <person name="Suzuki K.-i.T."/>
            <person name="Hayashi T."/>
            <person name="Toyoda A."/>
            <person name="Oliveira C."/>
            <person name="Osipova E."/>
            <person name="Leigh N.D."/>
            <person name="Simon A."/>
            <person name="Yun M.H."/>
        </authorList>
    </citation>
    <scope>NUCLEOTIDE SEQUENCE</scope>
    <source>
        <strain evidence="2">20211129_DDA</strain>
        <tissue evidence="2">Liver</tissue>
    </source>
</reference>
<keyword evidence="3" id="KW-1185">Reference proteome</keyword>
<evidence type="ECO:0000256" key="1">
    <source>
        <dbReference type="SAM" id="MobiDB-lite"/>
    </source>
</evidence>
<comment type="caution">
    <text evidence="2">The sequence shown here is derived from an EMBL/GenBank/DDBJ whole genome shotgun (WGS) entry which is preliminary data.</text>
</comment>
<evidence type="ECO:0000313" key="2">
    <source>
        <dbReference type="EMBL" id="KAJ1113026.1"/>
    </source>
</evidence>
<proteinExistence type="predicted"/>
<sequence>MMLGGGRRHPTTTPASRAVRIEDRRPILGFRPRQSRRTARGRRKGLLRAPRPLPRAAASPAARLGDAEGRRGATEKGKVDMASP</sequence>
<protein>
    <submittedName>
        <fullName evidence="2">Uncharacterized protein</fullName>
    </submittedName>
</protein>
<dbReference type="Proteomes" id="UP001066276">
    <property type="component" value="Chromosome 8"/>
</dbReference>
<name>A0AAV7NAL7_PLEWA</name>
<feature type="compositionally biased region" description="Low complexity" evidence="1">
    <location>
        <begin position="47"/>
        <end position="64"/>
    </location>
</feature>
<dbReference type="EMBL" id="JANPWB010000012">
    <property type="protein sequence ID" value="KAJ1113026.1"/>
    <property type="molecule type" value="Genomic_DNA"/>
</dbReference>
<feature type="compositionally biased region" description="Basic and acidic residues" evidence="1">
    <location>
        <begin position="65"/>
        <end position="84"/>
    </location>
</feature>
<feature type="region of interest" description="Disordered" evidence="1">
    <location>
        <begin position="1"/>
        <end position="84"/>
    </location>
</feature>
<feature type="compositionally biased region" description="Basic residues" evidence="1">
    <location>
        <begin position="1"/>
        <end position="10"/>
    </location>
</feature>
<organism evidence="2 3">
    <name type="scientific">Pleurodeles waltl</name>
    <name type="common">Iberian ribbed newt</name>
    <dbReference type="NCBI Taxonomy" id="8319"/>
    <lineage>
        <taxon>Eukaryota</taxon>
        <taxon>Metazoa</taxon>
        <taxon>Chordata</taxon>
        <taxon>Craniata</taxon>
        <taxon>Vertebrata</taxon>
        <taxon>Euteleostomi</taxon>
        <taxon>Amphibia</taxon>
        <taxon>Batrachia</taxon>
        <taxon>Caudata</taxon>
        <taxon>Salamandroidea</taxon>
        <taxon>Salamandridae</taxon>
        <taxon>Pleurodelinae</taxon>
        <taxon>Pleurodeles</taxon>
    </lineage>
</organism>
<evidence type="ECO:0000313" key="3">
    <source>
        <dbReference type="Proteomes" id="UP001066276"/>
    </source>
</evidence>
<feature type="compositionally biased region" description="Basic residues" evidence="1">
    <location>
        <begin position="33"/>
        <end position="46"/>
    </location>
</feature>